<dbReference type="GO" id="GO:0005737">
    <property type="term" value="C:cytoplasm"/>
    <property type="evidence" value="ECO:0007669"/>
    <property type="project" value="UniProtKB-SubCell"/>
</dbReference>
<protein>
    <recommendedName>
        <fullName evidence="3">NudC domain-containing protein 1</fullName>
    </recommendedName>
</protein>
<feature type="domain" description="CS" evidence="6">
    <location>
        <begin position="305"/>
        <end position="418"/>
    </location>
</feature>
<evidence type="ECO:0000313" key="7">
    <source>
        <dbReference type="EMBL" id="OXA62202.1"/>
    </source>
</evidence>
<dbReference type="InterPro" id="IPR037895">
    <property type="entry name" value="NUDCD1"/>
</dbReference>
<keyword evidence="4" id="KW-0963">Cytoplasm</keyword>
<keyword evidence="8" id="KW-1185">Reference proteome</keyword>
<evidence type="ECO:0000256" key="3">
    <source>
        <dbReference type="ARBA" id="ARBA00018915"/>
    </source>
</evidence>
<dbReference type="Pfam" id="PF04969">
    <property type="entry name" value="CS"/>
    <property type="match status" value="1"/>
</dbReference>
<comment type="caution">
    <text evidence="7">The sequence shown here is derived from an EMBL/GenBank/DDBJ whole genome shotgun (WGS) entry which is preliminary data.</text>
</comment>
<dbReference type="Proteomes" id="UP000198287">
    <property type="component" value="Unassembled WGS sequence"/>
</dbReference>
<dbReference type="PANTHER" id="PTHR21664:SF1">
    <property type="entry name" value="NUDC DOMAIN-CONTAINING PROTEIN 1"/>
    <property type="match status" value="1"/>
</dbReference>
<reference evidence="7 8" key="1">
    <citation type="submission" date="2015-12" db="EMBL/GenBank/DDBJ databases">
        <title>The genome of Folsomia candida.</title>
        <authorList>
            <person name="Faddeeva A."/>
            <person name="Derks M.F."/>
            <person name="Anvar Y."/>
            <person name="Smit S."/>
            <person name="Van Straalen N."/>
            <person name="Roelofs D."/>
        </authorList>
    </citation>
    <scope>NUCLEOTIDE SEQUENCE [LARGE SCALE GENOMIC DNA]</scope>
    <source>
        <strain evidence="7 8">VU population</strain>
        <tissue evidence="7">Whole body</tissue>
    </source>
</reference>
<accession>A0A226EX87</accession>
<proteinExistence type="predicted"/>
<evidence type="ECO:0000256" key="5">
    <source>
        <dbReference type="ARBA" id="ARBA00023242"/>
    </source>
</evidence>
<dbReference type="Gene3D" id="2.60.40.790">
    <property type="match status" value="1"/>
</dbReference>
<dbReference type="GO" id="GO:0005634">
    <property type="term" value="C:nucleus"/>
    <property type="evidence" value="ECO:0007669"/>
    <property type="project" value="UniProtKB-SubCell"/>
</dbReference>
<gene>
    <name evidence="7" type="ORF">Fcan01_03421</name>
</gene>
<dbReference type="EMBL" id="LNIX01000001">
    <property type="protein sequence ID" value="OXA62202.1"/>
    <property type="molecule type" value="Genomic_DNA"/>
</dbReference>
<dbReference type="AlphaFoldDB" id="A0A226EX87"/>
<keyword evidence="5" id="KW-0539">Nucleus</keyword>
<dbReference type="CDD" id="cd06467">
    <property type="entry name" value="p23_NUDC_like"/>
    <property type="match status" value="1"/>
</dbReference>
<evidence type="ECO:0000256" key="4">
    <source>
        <dbReference type="ARBA" id="ARBA00022490"/>
    </source>
</evidence>
<organism evidence="7 8">
    <name type="scientific">Folsomia candida</name>
    <name type="common">Springtail</name>
    <dbReference type="NCBI Taxonomy" id="158441"/>
    <lineage>
        <taxon>Eukaryota</taxon>
        <taxon>Metazoa</taxon>
        <taxon>Ecdysozoa</taxon>
        <taxon>Arthropoda</taxon>
        <taxon>Hexapoda</taxon>
        <taxon>Collembola</taxon>
        <taxon>Entomobryomorpha</taxon>
        <taxon>Isotomoidea</taxon>
        <taxon>Isotomidae</taxon>
        <taxon>Proisotominae</taxon>
        <taxon>Folsomia</taxon>
    </lineage>
</organism>
<name>A0A226EX87_FOLCA</name>
<dbReference type="STRING" id="158441.A0A226EX87"/>
<dbReference type="PANTHER" id="PTHR21664">
    <property type="entry name" value="CHRONIC MYELOGENOUS LEUKEMIA TUMOR ANTIGEN 66"/>
    <property type="match status" value="1"/>
</dbReference>
<dbReference type="OrthoDB" id="428655at2759"/>
<sequence length="650" mass="73537">MKLVEDMPNPIFLDLKPNRLLLDSKFDGYKLSLDTLPIYITPFLNGVDRVGATDDQYSIQHAKLFGLYNCLHGDPFNSNVSYVVDRNWTVHRVAFSNEANTFEPLQEVWNIPTRTEQTMGRHNVNITFPSERYVVVSDGFSTFFIVETGDRSVNESTSWKIVHEQKEIQEHSIHKLGQFTLLDSKMYKSSTHEVFLDILLLRLQNKSDTDISEFLDKHDGEFLAMSANHPFVSKINWLTFKEDAGKWSSDCSRTLLGPSALDYACLEREGSAVLIASENHFAFYHVSNEPLRYTKKSKNVKGTEVEKPDYVWMQNNTEITILFKIPIGARKTDITVDVKPSSICLVYGGTPMLEGELLQNVKSDESVWTINPHSVIDEDNTEDSEPFVSGNLSTLQSQYQSLEIILQKASEVRWEGESVVKGVSSSSQGQQVLDPEAVANIQERLNHLCSDKWNDDPLRTNICDPQQLEDCDCLPADTTSFMRLDKNLQCISHVASLGGHQWLFSARVHGSSIPAMCIRHDVDGLLWQPPEVDNNLLDSWTLEHVGTFSAMGYVQASKQQRKFTACPPDLSYLAICDASKHVYIYRQPHEIGSDLRNRKTGQIISHVSKQHVVSLEPPLEILGAHATDDFLFVLTTQNVHAIRVKEVVDE</sequence>
<dbReference type="PROSITE" id="PS51203">
    <property type="entry name" value="CS"/>
    <property type="match status" value="1"/>
</dbReference>
<dbReference type="InterPro" id="IPR007052">
    <property type="entry name" value="CS_dom"/>
</dbReference>
<dbReference type="SUPFAM" id="SSF49764">
    <property type="entry name" value="HSP20-like chaperones"/>
    <property type="match status" value="1"/>
</dbReference>
<dbReference type="OMA" id="DTRFVHH"/>
<comment type="subcellular location">
    <subcellularLocation>
        <location evidence="2">Cytoplasm</location>
    </subcellularLocation>
    <subcellularLocation>
        <location evidence="1">Nucleus</location>
    </subcellularLocation>
</comment>
<evidence type="ECO:0000313" key="8">
    <source>
        <dbReference type="Proteomes" id="UP000198287"/>
    </source>
</evidence>
<evidence type="ECO:0000256" key="1">
    <source>
        <dbReference type="ARBA" id="ARBA00004123"/>
    </source>
</evidence>
<evidence type="ECO:0000259" key="6">
    <source>
        <dbReference type="PROSITE" id="PS51203"/>
    </source>
</evidence>
<evidence type="ECO:0000256" key="2">
    <source>
        <dbReference type="ARBA" id="ARBA00004496"/>
    </source>
</evidence>
<dbReference type="InterPro" id="IPR008978">
    <property type="entry name" value="HSP20-like_chaperone"/>
</dbReference>